<name>A0ACC0U7B9_9AGAM</name>
<evidence type="ECO:0000313" key="1">
    <source>
        <dbReference type="EMBL" id="KAI9465125.1"/>
    </source>
</evidence>
<evidence type="ECO:0000313" key="2">
    <source>
        <dbReference type="Proteomes" id="UP001207468"/>
    </source>
</evidence>
<dbReference type="Proteomes" id="UP001207468">
    <property type="component" value="Unassembled WGS sequence"/>
</dbReference>
<proteinExistence type="predicted"/>
<dbReference type="EMBL" id="JAGFNK010000146">
    <property type="protein sequence ID" value="KAI9465125.1"/>
    <property type="molecule type" value="Genomic_DNA"/>
</dbReference>
<protein>
    <submittedName>
        <fullName evidence="1">Uncharacterized protein</fullName>
    </submittedName>
</protein>
<keyword evidence="2" id="KW-1185">Reference proteome</keyword>
<accession>A0ACC0U7B9</accession>
<reference evidence="1" key="1">
    <citation type="submission" date="2021-03" db="EMBL/GenBank/DDBJ databases">
        <title>Evolutionary priming and transition to the ectomycorrhizal habit in an iconic lineage of mushroom-forming fungi: is preadaptation a requirement?</title>
        <authorList>
            <consortium name="DOE Joint Genome Institute"/>
            <person name="Looney B.P."/>
            <person name="Miyauchi S."/>
            <person name="Morin E."/>
            <person name="Drula E."/>
            <person name="Courty P.E."/>
            <person name="Chicoki N."/>
            <person name="Fauchery L."/>
            <person name="Kohler A."/>
            <person name="Kuo A."/>
            <person name="LaButti K."/>
            <person name="Pangilinan J."/>
            <person name="Lipzen A."/>
            <person name="Riley R."/>
            <person name="Andreopoulos W."/>
            <person name="He G."/>
            <person name="Johnson J."/>
            <person name="Barry K.W."/>
            <person name="Grigoriev I.V."/>
            <person name="Nagy L."/>
            <person name="Hibbett D."/>
            <person name="Henrissat B."/>
            <person name="Matheny P.B."/>
            <person name="Labbe J."/>
            <person name="Martin A.F."/>
        </authorList>
    </citation>
    <scope>NUCLEOTIDE SEQUENCE</scope>
    <source>
        <strain evidence="1">BPL698</strain>
    </source>
</reference>
<comment type="caution">
    <text evidence="1">The sequence shown here is derived from an EMBL/GenBank/DDBJ whole genome shotgun (WGS) entry which is preliminary data.</text>
</comment>
<organism evidence="1 2">
    <name type="scientific">Russula earlei</name>
    <dbReference type="NCBI Taxonomy" id="71964"/>
    <lineage>
        <taxon>Eukaryota</taxon>
        <taxon>Fungi</taxon>
        <taxon>Dikarya</taxon>
        <taxon>Basidiomycota</taxon>
        <taxon>Agaricomycotina</taxon>
        <taxon>Agaricomycetes</taxon>
        <taxon>Russulales</taxon>
        <taxon>Russulaceae</taxon>
        <taxon>Russula</taxon>
    </lineage>
</organism>
<gene>
    <name evidence="1" type="ORF">F5148DRAFT_1209195</name>
</gene>
<sequence>MTKLGLAFCGVPTIYSRECYLPICPFITYTHICSCSPVLLHHRYSFLGTHMQCAPCLSSQPPHQGTCPVHC</sequence>